<feature type="region of interest" description="Disordered" evidence="1">
    <location>
        <begin position="134"/>
        <end position="181"/>
    </location>
</feature>
<dbReference type="EMBL" id="LASV01000138">
    <property type="protein sequence ID" value="KKA22532.1"/>
    <property type="molecule type" value="Genomic_DNA"/>
</dbReference>
<dbReference type="Proteomes" id="UP000053958">
    <property type="component" value="Unassembled WGS sequence"/>
</dbReference>
<dbReference type="RefSeq" id="XP_013329144.1">
    <property type="nucleotide sequence ID" value="XM_013473690.1"/>
</dbReference>
<dbReference type="OrthoDB" id="5149530at2759"/>
<organism evidence="2 3">
    <name type="scientific">Rasamsonia emersonii (strain ATCC 16479 / CBS 393.64 / IMI 116815)</name>
    <dbReference type="NCBI Taxonomy" id="1408163"/>
    <lineage>
        <taxon>Eukaryota</taxon>
        <taxon>Fungi</taxon>
        <taxon>Dikarya</taxon>
        <taxon>Ascomycota</taxon>
        <taxon>Pezizomycotina</taxon>
        <taxon>Eurotiomycetes</taxon>
        <taxon>Eurotiomycetidae</taxon>
        <taxon>Eurotiales</taxon>
        <taxon>Trichocomaceae</taxon>
        <taxon>Rasamsonia</taxon>
    </lineage>
</organism>
<evidence type="ECO:0000313" key="3">
    <source>
        <dbReference type="Proteomes" id="UP000053958"/>
    </source>
</evidence>
<name>A0A0F4YW54_RASE3</name>
<keyword evidence="3" id="KW-1185">Reference proteome</keyword>
<gene>
    <name evidence="2" type="ORF">T310_3445</name>
</gene>
<evidence type="ECO:0000256" key="1">
    <source>
        <dbReference type="SAM" id="MobiDB-lite"/>
    </source>
</evidence>
<proteinExistence type="predicted"/>
<evidence type="ECO:0000313" key="2">
    <source>
        <dbReference type="EMBL" id="KKA22532.1"/>
    </source>
</evidence>
<accession>A0A0F4YW54</accession>
<feature type="compositionally biased region" description="Polar residues" evidence="1">
    <location>
        <begin position="155"/>
        <end position="168"/>
    </location>
</feature>
<comment type="caution">
    <text evidence="2">The sequence shown here is derived from an EMBL/GenBank/DDBJ whole genome shotgun (WGS) entry which is preliminary data.</text>
</comment>
<dbReference type="AlphaFoldDB" id="A0A0F4YW54"/>
<sequence length="219" mass="24905">MAMTLKSLHPLRYIEDAEDGDIPFVATPSAESTMAEIEEYRFEDCLKLHHIVESDILLTVDGLPSVTTAYYKEQLTVVQTVREFEDLSNNMSVPVLTRTLQGQAVYESIFALANPQNGILATLYTIKQACSHVPGKQSGHHNPAPRHPPDEASRTSRSSGHRFQSVNSVDRKGSAGNLPRRKPDIYPWYRRRVRKQHSYCTVQRRSTLHLTYVLTIYHQ</sequence>
<protein>
    <submittedName>
        <fullName evidence="2">Uncharacterized protein</fullName>
    </submittedName>
</protein>
<reference evidence="2 3" key="1">
    <citation type="submission" date="2015-04" db="EMBL/GenBank/DDBJ databases">
        <authorList>
            <person name="Heijne W.H."/>
            <person name="Fedorova N.D."/>
            <person name="Nierman W.C."/>
            <person name="Vollebregt A.W."/>
            <person name="Zhao Z."/>
            <person name="Wu L."/>
            <person name="Kumar M."/>
            <person name="Stam H."/>
            <person name="van den Berg M.A."/>
            <person name="Pel H.J."/>
        </authorList>
    </citation>
    <scope>NUCLEOTIDE SEQUENCE [LARGE SCALE GENOMIC DNA]</scope>
    <source>
        <strain evidence="2 3">CBS 393.64</strain>
    </source>
</reference>
<dbReference type="GeneID" id="25315794"/>